<dbReference type="CDD" id="cd17546">
    <property type="entry name" value="REC_hyHK_CKI1_RcsC-like"/>
    <property type="match status" value="1"/>
</dbReference>
<keyword evidence="10 14" id="KW-1133">Transmembrane helix</keyword>
<evidence type="ECO:0000256" key="14">
    <source>
        <dbReference type="SAM" id="Phobius"/>
    </source>
</evidence>
<feature type="transmembrane region" description="Helical" evidence="14">
    <location>
        <begin position="302"/>
        <end position="324"/>
    </location>
</feature>
<feature type="signal peptide" evidence="15">
    <location>
        <begin position="1"/>
        <end position="20"/>
    </location>
</feature>
<dbReference type="InterPro" id="IPR004358">
    <property type="entry name" value="Sig_transdc_His_kin-like_C"/>
</dbReference>
<dbReference type="GO" id="GO:0016020">
    <property type="term" value="C:membrane"/>
    <property type="evidence" value="ECO:0007669"/>
    <property type="project" value="UniProtKB-SubCell"/>
</dbReference>
<dbReference type="Gene3D" id="3.40.50.2300">
    <property type="match status" value="1"/>
</dbReference>
<comment type="caution">
    <text evidence="18">The sequence shown here is derived from an EMBL/GenBank/DDBJ whole genome shotgun (WGS) entry which is preliminary data.</text>
</comment>
<evidence type="ECO:0000256" key="9">
    <source>
        <dbReference type="ARBA" id="ARBA00022840"/>
    </source>
</evidence>
<dbReference type="EC" id="2.7.13.3" evidence="3"/>
<dbReference type="InterPro" id="IPR036890">
    <property type="entry name" value="HATPase_C_sf"/>
</dbReference>
<dbReference type="Gene3D" id="2.60.40.2380">
    <property type="match status" value="1"/>
</dbReference>
<sequence length="923" mass="101372">MLLRLCLAIILYCLSGSIWAFSAVPIESDSFREPLGKWTYFLRDPSAELNATEVMALPEKVFERVSGEHANKGKNGAVWWFRVQLDNPQSTSVSGLFEINYPLLDDIELYLQHPDGTLSRQRSGDQHPFGERAVKVANFWFPVDLEPGVSTLVLRVKSTSTLYVPLYFSTYAANAAASENSSTLAGAFYGVLFAMFCYNFFLFLSLREPAYFWYLVYNLNVGLFALSFDGMLVKWLTGAGGAVAMGIYALMLSHCLVSIQFSRHFLHTQQYFPRLDLILRIALLLSLGALLSGFVLDLQVWSVLASVMVISSSIGLLITGAFVWSRGIRYGLYYTLAWGVLLATFVIVTAGSLGFNLVGLYGAPVVKIGIAFELITLSIGLADRINLLKEEGFRSRQAAARAESENQAKSRFLAKMSHEIRTPLNGVLGMLQLLRETSLDRKQRFYLDTISSSSASLMAVINDILDYARIGAGKLVLEDIEFDLEELISETLSLLTAQALEKQLGLHVSLAPGVPRHVRGDPTRLKQVLMNLLSNALKFTERGCVVLEVDTQGPADSRSLVFAITDSGIGMRADVLNQLFVSFSQGDSSTTRRYGGSGLGLVISKELVEMMGGQIGVQSTPGQGSRFSFDIPLREASAYQDPLRPLLEGRTAVLASQDAAALGAMSQLLSRWGMRVVRCDEPAGLARHLREQPAAPLLLIMAPWPGSPKEWLASVNEQLQPQQPAILITPPQVTPILPAAKVNLSSLHQPLLLGALREALHRLYAPMSASPSFSDARHALAAQSPRILTAEDNPVSQMVVSSLLRKRGYEVLIAENGRRAVEAYSEDPAAIDLILMDCEMPEVDGFEASRRIRRLESERGLKPVPIVALTAHVLEEHRRLGSEAGMNDFIGKPLDSEQLYACLDRFLEASPQGSLTPDLPQPT</sequence>
<protein>
    <recommendedName>
        <fullName evidence="3">histidine kinase</fullName>
        <ecNumber evidence="3">2.7.13.3</ecNumber>
    </recommendedName>
</protein>
<proteinExistence type="predicted"/>
<dbReference type="CDD" id="cd16922">
    <property type="entry name" value="HATPase_EvgS-ArcB-TorS-like"/>
    <property type="match status" value="1"/>
</dbReference>
<evidence type="ECO:0000256" key="10">
    <source>
        <dbReference type="ARBA" id="ARBA00022989"/>
    </source>
</evidence>
<evidence type="ECO:0000256" key="7">
    <source>
        <dbReference type="ARBA" id="ARBA00022741"/>
    </source>
</evidence>
<evidence type="ECO:0000256" key="6">
    <source>
        <dbReference type="ARBA" id="ARBA00022692"/>
    </source>
</evidence>
<dbReference type="SUPFAM" id="SSF55874">
    <property type="entry name" value="ATPase domain of HSP90 chaperone/DNA topoisomerase II/histidine kinase"/>
    <property type="match status" value="1"/>
</dbReference>
<keyword evidence="6 14" id="KW-0812">Transmembrane</keyword>
<keyword evidence="7" id="KW-0547">Nucleotide-binding</keyword>
<dbReference type="InterPro" id="IPR005467">
    <property type="entry name" value="His_kinase_dom"/>
</dbReference>
<dbReference type="Pfam" id="PF02518">
    <property type="entry name" value="HATPase_c"/>
    <property type="match status" value="1"/>
</dbReference>
<keyword evidence="9 18" id="KW-0067">ATP-binding</keyword>
<feature type="transmembrane region" description="Helical" evidence="14">
    <location>
        <begin position="184"/>
        <end position="204"/>
    </location>
</feature>
<dbReference type="Gene3D" id="3.30.565.10">
    <property type="entry name" value="Histidine kinase-like ATPase, C-terminal domain"/>
    <property type="match status" value="1"/>
</dbReference>
<dbReference type="InterPro" id="IPR003594">
    <property type="entry name" value="HATPase_dom"/>
</dbReference>
<dbReference type="InterPro" id="IPR001789">
    <property type="entry name" value="Sig_transdc_resp-reg_receiver"/>
</dbReference>
<organism evidence="18 19">
    <name type="scientific">Stutzerimonas marianensis</name>
    <dbReference type="NCBI Taxonomy" id="2929513"/>
    <lineage>
        <taxon>Bacteria</taxon>
        <taxon>Pseudomonadati</taxon>
        <taxon>Pseudomonadota</taxon>
        <taxon>Gammaproteobacteria</taxon>
        <taxon>Pseudomonadales</taxon>
        <taxon>Pseudomonadaceae</taxon>
        <taxon>Stutzerimonas</taxon>
    </lineage>
</organism>
<evidence type="ECO:0000256" key="11">
    <source>
        <dbReference type="ARBA" id="ARBA00023012"/>
    </source>
</evidence>
<evidence type="ECO:0000313" key="18">
    <source>
        <dbReference type="EMBL" id="MCJ0974446.1"/>
    </source>
</evidence>
<keyword evidence="15" id="KW-0732">Signal</keyword>
<evidence type="ECO:0000256" key="5">
    <source>
        <dbReference type="ARBA" id="ARBA00022679"/>
    </source>
</evidence>
<dbReference type="InterPro" id="IPR036097">
    <property type="entry name" value="HisK_dim/P_sf"/>
</dbReference>
<evidence type="ECO:0000256" key="8">
    <source>
        <dbReference type="ARBA" id="ARBA00022777"/>
    </source>
</evidence>
<evidence type="ECO:0000256" key="15">
    <source>
        <dbReference type="SAM" id="SignalP"/>
    </source>
</evidence>
<dbReference type="GO" id="GO:0000155">
    <property type="term" value="F:phosphorelay sensor kinase activity"/>
    <property type="evidence" value="ECO:0007669"/>
    <property type="project" value="InterPro"/>
</dbReference>
<dbReference type="SMART" id="SM00388">
    <property type="entry name" value="HisKA"/>
    <property type="match status" value="1"/>
</dbReference>
<evidence type="ECO:0000256" key="1">
    <source>
        <dbReference type="ARBA" id="ARBA00000085"/>
    </source>
</evidence>
<evidence type="ECO:0000256" key="2">
    <source>
        <dbReference type="ARBA" id="ARBA00004370"/>
    </source>
</evidence>
<dbReference type="PROSITE" id="PS50110">
    <property type="entry name" value="RESPONSE_REGULATORY"/>
    <property type="match status" value="1"/>
</dbReference>
<dbReference type="SUPFAM" id="SSF52172">
    <property type="entry name" value="CheY-like"/>
    <property type="match status" value="1"/>
</dbReference>
<dbReference type="GO" id="GO:0005524">
    <property type="term" value="F:ATP binding"/>
    <property type="evidence" value="ECO:0007669"/>
    <property type="project" value="UniProtKB-KW"/>
</dbReference>
<keyword evidence="12 14" id="KW-0472">Membrane</keyword>
<dbReference type="Gene3D" id="1.10.287.130">
    <property type="match status" value="1"/>
</dbReference>
<reference evidence="18" key="1">
    <citation type="submission" date="2022-03" db="EMBL/GenBank/DDBJ databases">
        <title>Pseudomonas marianensis sp. nov., a marine bacterium isolated from deep-sea sediments of the Mariana Trench.</title>
        <authorList>
            <person name="Wei Y."/>
        </authorList>
    </citation>
    <scope>NUCLEOTIDE SEQUENCE</scope>
    <source>
        <strain evidence="18">PS1</strain>
    </source>
</reference>
<dbReference type="PANTHER" id="PTHR45339:SF5">
    <property type="entry name" value="HISTIDINE KINASE"/>
    <property type="match status" value="1"/>
</dbReference>
<dbReference type="EMBL" id="JALGRD010000007">
    <property type="protein sequence ID" value="MCJ0974446.1"/>
    <property type="molecule type" value="Genomic_DNA"/>
</dbReference>
<feature type="transmembrane region" description="Helical" evidence="14">
    <location>
        <begin position="235"/>
        <end position="257"/>
    </location>
</feature>
<dbReference type="InterPro" id="IPR011006">
    <property type="entry name" value="CheY-like_superfamily"/>
</dbReference>
<keyword evidence="8" id="KW-0418">Kinase</keyword>
<comment type="catalytic activity">
    <reaction evidence="1">
        <text>ATP + protein L-histidine = ADP + protein N-phospho-L-histidine.</text>
        <dbReference type="EC" id="2.7.13.3"/>
    </reaction>
</comment>
<evidence type="ECO:0000256" key="12">
    <source>
        <dbReference type="ARBA" id="ARBA00023136"/>
    </source>
</evidence>
<feature type="transmembrane region" description="Helical" evidence="14">
    <location>
        <begin position="211"/>
        <end position="229"/>
    </location>
</feature>
<feature type="domain" description="Histidine kinase" evidence="16">
    <location>
        <begin position="415"/>
        <end position="635"/>
    </location>
</feature>
<dbReference type="InterPro" id="IPR003661">
    <property type="entry name" value="HisK_dim/P_dom"/>
</dbReference>
<keyword evidence="11" id="KW-0902">Two-component regulatory system</keyword>
<dbReference type="Pfam" id="PF00072">
    <property type="entry name" value="Response_reg"/>
    <property type="match status" value="1"/>
</dbReference>
<dbReference type="InterPro" id="IPR011623">
    <property type="entry name" value="7TMR_DISM_rcpt_extracell_dom1"/>
</dbReference>
<keyword evidence="5" id="KW-0808">Transferase</keyword>
<feature type="chain" id="PRO_5041000353" description="histidine kinase" evidence="15">
    <location>
        <begin position="21"/>
        <end position="923"/>
    </location>
</feature>
<evidence type="ECO:0000259" key="16">
    <source>
        <dbReference type="PROSITE" id="PS50109"/>
    </source>
</evidence>
<feature type="domain" description="Response regulatory" evidence="17">
    <location>
        <begin position="786"/>
        <end position="907"/>
    </location>
</feature>
<keyword evidence="4 13" id="KW-0597">Phosphoprotein</keyword>
<dbReference type="SMART" id="SM00387">
    <property type="entry name" value="HATPase_c"/>
    <property type="match status" value="1"/>
</dbReference>
<feature type="transmembrane region" description="Helical" evidence="14">
    <location>
        <begin position="277"/>
        <end position="296"/>
    </location>
</feature>
<dbReference type="Pfam" id="PF07696">
    <property type="entry name" value="7TMR-DISMED2"/>
    <property type="match status" value="1"/>
</dbReference>
<evidence type="ECO:0000256" key="3">
    <source>
        <dbReference type="ARBA" id="ARBA00012438"/>
    </source>
</evidence>
<dbReference type="Pfam" id="PF07695">
    <property type="entry name" value="7TMR-DISM_7TM"/>
    <property type="match status" value="1"/>
</dbReference>
<dbReference type="FunFam" id="3.30.565.10:FF:000010">
    <property type="entry name" value="Sensor histidine kinase RcsC"/>
    <property type="match status" value="1"/>
</dbReference>
<evidence type="ECO:0000256" key="13">
    <source>
        <dbReference type="PROSITE-ProRule" id="PRU00169"/>
    </source>
</evidence>
<evidence type="ECO:0000313" key="19">
    <source>
        <dbReference type="Proteomes" id="UP001139682"/>
    </source>
</evidence>
<feature type="transmembrane region" description="Helical" evidence="14">
    <location>
        <begin position="331"/>
        <end position="355"/>
    </location>
</feature>
<dbReference type="PROSITE" id="PS50109">
    <property type="entry name" value="HIS_KIN"/>
    <property type="match status" value="1"/>
</dbReference>
<dbReference type="AlphaFoldDB" id="A0A9X1W3P0"/>
<accession>A0A9X1W3P0</accession>
<dbReference type="CDD" id="cd00082">
    <property type="entry name" value="HisKA"/>
    <property type="match status" value="1"/>
</dbReference>
<dbReference type="SUPFAM" id="SSF47384">
    <property type="entry name" value="Homodimeric domain of signal transducing histidine kinase"/>
    <property type="match status" value="1"/>
</dbReference>
<dbReference type="Proteomes" id="UP001139682">
    <property type="component" value="Unassembled WGS sequence"/>
</dbReference>
<dbReference type="FunFam" id="1.10.287.130:FF:000004">
    <property type="entry name" value="Ethylene receptor 1"/>
    <property type="match status" value="1"/>
</dbReference>
<dbReference type="Pfam" id="PF00512">
    <property type="entry name" value="HisKA"/>
    <property type="match status" value="1"/>
</dbReference>
<dbReference type="SMART" id="SM00448">
    <property type="entry name" value="REC"/>
    <property type="match status" value="1"/>
</dbReference>
<dbReference type="InterPro" id="IPR011622">
    <property type="entry name" value="7TMR_DISM_rcpt_extracell_dom2"/>
</dbReference>
<evidence type="ECO:0000256" key="4">
    <source>
        <dbReference type="ARBA" id="ARBA00022553"/>
    </source>
</evidence>
<name>A0A9X1W3P0_9GAMM</name>
<dbReference type="RefSeq" id="WP_243606517.1">
    <property type="nucleotide sequence ID" value="NZ_JALGRD010000007.1"/>
</dbReference>
<dbReference type="PRINTS" id="PR00344">
    <property type="entry name" value="BCTRLSENSOR"/>
</dbReference>
<dbReference type="PANTHER" id="PTHR45339">
    <property type="entry name" value="HYBRID SIGNAL TRANSDUCTION HISTIDINE KINASE J"/>
    <property type="match status" value="1"/>
</dbReference>
<gene>
    <name evidence="18" type="ORF">MST27_13800</name>
</gene>
<feature type="modified residue" description="4-aspartylphosphate" evidence="13">
    <location>
        <position position="837"/>
    </location>
</feature>
<comment type="subcellular location">
    <subcellularLocation>
        <location evidence="2">Membrane</location>
    </subcellularLocation>
</comment>
<evidence type="ECO:0000259" key="17">
    <source>
        <dbReference type="PROSITE" id="PS50110"/>
    </source>
</evidence>
<keyword evidence="19" id="KW-1185">Reference proteome</keyword>